<dbReference type="GO" id="GO:0005524">
    <property type="term" value="F:ATP binding"/>
    <property type="evidence" value="ECO:0007669"/>
    <property type="project" value="UniProtKB-KW"/>
</dbReference>
<evidence type="ECO:0000259" key="8">
    <source>
        <dbReference type="PROSITE" id="PS50109"/>
    </source>
</evidence>
<reference evidence="10" key="1">
    <citation type="submission" date="2014-09" db="EMBL/GenBank/DDBJ databases">
        <authorList>
            <person name="Gomez-Valero L."/>
        </authorList>
    </citation>
    <scope>NUCLEOTIDE SEQUENCE [LARGE SCALE GENOMIC DNA]</scope>
    <source>
        <strain evidence="10">ATCC33218</strain>
    </source>
</reference>
<evidence type="ECO:0000313" key="9">
    <source>
        <dbReference type="EMBL" id="CEG61768.1"/>
    </source>
</evidence>
<dbReference type="SUPFAM" id="SSF55874">
    <property type="entry name" value="ATPase domain of HSP90 chaperone/DNA topoisomerase II/histidine kinase"/>
    <property type="match status" value="1"/>
</dbReference>
<keyword evidence="6" id="KW-0067">ATP-binding</keyword>
<dbReference type="InterPro" id="IPR003594">
    <property type="entry name" value="HATPase_dom"/>
</dbReference>
<dbReference type="InterPro" id="IPR035965">
    <property type="entry name" value="PAS-like_dom_sf"/>
</dbReference>
<evidence type="ECO:0000313" key="10">
    <source>
        <dbReference type="Proteomes" id="UP000032414"/>
    </source>
</evidence>
<dbReference type="SUPFAM" id="SSF55785">
    <property type="entry name" value="PYP-like sensor domain (PAS domain)"/>
    <property type="match status" value="1"/>
</dbReference>
<accession>A0A098GH04</accession>
<dbReference type="HOGENOM" id="CLU_579770_0_0_6"/>
<dbReference type="EMBL" id="LN614830">
    <property type="protein sequence ID" value="CEG61768.1"/>
    <property type="molecule type" value="Genomic_DNA"/>
</dbReference>
<keyword evidence="5 9" id="KW-0418">Kinase</keyword>
<protein>
    <recommendedName>
        <fullName evidence="2">histidine kinase</fullName>
        <ecNumber evidence="2">2.7.13.3</ecNumber>
    </recommendedName>
</protein>
<evidence type="ECO:0000256" key="3">
    <source>
        <dbReference type="ARBA" id="ARBA00022679"/>
    </source>
</evidence>
<keyword evidence="3" id="KW-0808">Transferase</keyword>
<keyword evidence="7" id="KW-0902">Two-component regulatory system</keyword>
<evidence type="ECO:0000256" key="6">
    <source>
        <dbReference type="ARBA" id="ARBA00022840"/>
    </source>
</evidence>
<organism evidence="9 10">
    <name type="scientific">Legionella micdadei</name>
    <name type="common">Tatlockia micdadei</name>
    <dbReference type="NCBI Taxonomy" id="451"/>
    <lineage>
        <taxon>Bacteria</taxon>
        <taxon>Pseudomonadati</taxon>
        <taxon>Pseudomonadota</taxon>
        <taxon>Gammaproteobacteria</taxon>
        <taxon>Legionellales</taxon>
        <taxon>Legionellaceae</taxon>
        <taxon>Legionella</taxon>
    </lineage>
</organism>
<dbReference type="PROSITE" id="PS50109">
    <property type="entry name" value="HIS_KIN"/>
    <property type="match status" value="1"/>
</dbReference>
<dbReference type="Gene3D" id="3.30.450.20">
    <property type="entry name" value="PAS domain"/>
    <property type="match status" value="1"/>
</dbReference>
<proteinExistence type="predicted"/>
<dbReference type="InterPro" id="IPR005467">
    <property type="entry name" value="His_kinase_dom"/>
</dbReference>
<dbReference type="InterPro" id="IPR004358">
    <property type="entry name" value="Sig_transdc_His_kin-like_C"/>
</dbReference>
<dbReference type="AlphaFoldDB" id="A0A098GH04"/>
<dbReference type="PRINTS" id="PR00344">
    <property type="entry name" value="BCTRLSENSOR"/>
</dbReference>
<keyword evidence="4" id="KW-0547">Nucleotide-binding</keyword>
<dbReference type="InterPro" id="IPR036890">
    <property type="entry name" value="HATPase_C_sf"/>
</dbReference>
<evidence type="ECO:0000256" key="4">
    <source>
        <dbReference type="ARBA" id="ARBA00022741"/>
    </source>
</evidence>
<dbReference type="PANTHER" id="PTHR43065">
    <property type="entry name" value="SENSOR HISTIDINE KINASE"/>
    <property type="match status" value="1"/>
</dbReference>
<dbReference type="KEGG" id="tmc:LMI_2505"/>
<comment type="catalytic activity">
    <reaction evidence="1">
        <text>ATP + protein L-histidine = ADP + protein N-phospho-L-histidine.</text>
        <dbReference type="EC" id="2.7.13.3"/>
    </reaction>
</comment>
<feature type="domain" description="Histidine kinase" evidence="8">
    <location>
        <begin position="250"/>
        <end position="475"/>
    </location>
</feature>
<dbReference type="GO" id="GO:0004673">
    <property type="term" value="F:protein histidine kinase activity"/>
    <property type="evidence" value="ECO:0007669"/>
    <property type="project" value="UniProtKB-EC"/>
</dbReference>
<gene>
    <name evidence="9" type="ORF">LMI_2505</name>
</gene>
<dbReference type="Pfam" id="PF02518">
    <property type="entry name" value="HATPase_c"/>
    <property type="match status" value="1"/>
</dbReference>
<dbReference type="GO" id="GO:0000160">
    <property type="term" value="P:phosphorelay signal transduction system"/>
    <property type="evidence" value="ECO:0007669"/>
    <property type="project" value="UniProtKB-KW"/>
</dbReference>
<dbReference type="Proteomes" id="UP000032414">
    <property type="component" value="Chromosome I"/>
</dbReference>
<evidence type="ECO:0000256" key="5">
    <source>
        <dbReference type="ARBA" id="ARBA00022777"/>
    </source>
</evidence>
<dbReference type="SMART" id="SM00387">
    <property type="entry name" value="HATPase_c"/>
    <property type="match status" value="1"/>
</dbReference>
<dbReference type="PANTHER" id="PTHR43065:SF46">
    <property type="entry name" value="C4-DICARBOXYLATE TRANSPORT SENSOR PROTEIN DCTB"/>
    <property type="match status" value="1"/>
</dbReference>
<evidence type="ECO:0000256" key="2">
    <source>
        <dbReference type="ARBA" id="ARBA00012438"/>
    </source>
</evidence>
<name>A0A098GH04_LEGMI</name>
<dbReference type="Gene3D" id="3.30.565.10">
    <property type="entry name" value="Histidine kinase-like ATPase, C-terminal domain"/>
    <property type="match status" value="1"/>
</dbReference>
<dbReference type="EC" id="2.7.13.3" evidence="2"/>
<dbReference type="STRING" id="451.B6N58_03675"/>
<sequence length="484" mass="55968">MLRLNSREIEESSVELHKLLKRQLNRIEVSVNELPNDLGKWQEFISYINKTYQENDQDRYLLDRSMEISSREMMILNEKLEHAEHIGHLCYWQYDDNSDYIFGSKELYNIFNPNKTAFTLKEFLRNIYKDDRERFQLLMHKSLFEKINFECEIRIKNRENNYGWYRVISHYQEQDNQLTGVIIDINKDKETEAKIKELNQKLLVTARCAGMSEVATTILHNIGNVLNSSNISLNILKENMSKPYYDKLFKIAHMVKENIQDLCLYLTQDSKGKLIPEYLIALSELIAYKQQENMREIESLEKDLHHIKDIVSIQKSVGGKSSIPENIFLPDLIETALHMTSKPSQDKFIKMEIKNIEALNIVADKSKLLQILVNIIQNAKDAVLENQEKKEKKIEFIVNGKKPQVNIQIIDNGIGISPEHLERIFSFGFTTKENGHGFGLHSSALSAQDMGGSLRAESEGIGKGAKFILTLPIKETQGKEGIVQ</sequence>
<evidence type="ECO:0000256" key="7">
    <source>
        <dbReference type="ARBA" id="ARBA00023012"/>
    </source>
</evidence>
<evidence type="ECO:0000256" key="1">
    <source>
        <dbReference type="ARBA" id="ARBA00000085"/>
    </source>
</evidence>